<accession>A0A1Z5KPZ8</accession>
<organism evidence="2 3">
    <name type="scientific">Fistulifera solaris</name>
    <name type="common">Oleaginous diatom</name>
    <dbReference type="NCBI Taxonomy" id="1519565"/>
    <lineage>
        <taxon>Eukaryota</taxon>
        <taxon>Sar</taxon>
        <taxon>Stramenopiles</taxon>
        <taxon>Ochrophyta</taxon>
        <taxon>Bacillariophyta</taxon>
        <taxon>Bacillariophyceae</taxon>
        <taxon>Bacillariophycidae</taxon>
        <taxon>Naviculales</taxon>
        <taxon>Naviculaceae</taxon>
        <taxon>Fistulifera</taxon>
    </lineage>
</organism>
<evidence type="ECO:0000256" key="1">
    <source>
        <dbReference type="SAM" id="MobiDB-lite"/>
    </source>
</evidence>
<reference evidence="2 3" key="1">
    <citation type="journal article" date="2015" name="Plant Cell">
        <title>Oil accumulation by the oleaginous diatom Fistulifera solaris as revealed by the genome and transcriptome.</title>
        <authorList>
            <person name="Tanaka T."/>
            <person name="Maeda Y."/>
            <person name="Veluchamy A."/>
            <person name="Tanaka M."/>
            <person name="Abida H."/>
            <person name="Marechal E."/>
            <person name="Bowler C."/>
            <person name="Muto M."/>
            <person name="Sunaga Y."/>
            <person name="Tanaka M."/>
            <person name="Yoshino T."/>
            <person name="Taniguchi T."/>
            <person name="Fukuda Y."/>
            <person name="Nemoto M."/>
            <person name="Matsumoto M."/>
            <person name="Wong P.S."/>
            <person name="Aburatani S."/>
            <person name="Fujibuchi W."/>
        </authorList>
    </citation>
    <scope>NUCLEOTIDE SEQUENCE [LARGE SCALE GENOMIC DNA]</scope>
    <source>
        <strain evidence="2 3">JPCC DA0580</strain>
    </source>
</reference>
<dbReference type="InParanoid" id="A0A1Z5KPZ8"/>
<sequence length="767" mass="83787">MARTSKGSTPAAASVQALDNLNLDDMFDEGGDDLFDGLDIDLGNMDDITGSGGRLTADSIAGPLPMPGEEPASPEGAFSQPRKTKRKSKAPLMYEDNDEDLVAEPPKKKRKGAKSVTKGKSDGVAMNDDSIRSSHVGSKVKKAKGSSAPGAMVRTGSVESTVAAAGQFGRRTGSFTLPKVKSKPPARPDPKSKMSSQAHSGMQDPAIVASATISALRQVLASHPGLKPNASCGLLPSSTVFYPFLPSLPSELAMKSRKVYVFLEKIQSAFVSMHGKGSTDTVNAALESDAIFKLVQEAFREPAQSTDPATTDTTSGRSDIVGNAIGAIRQTVASFDKTKFAGDLYAMCELLKRQHDFLKQNLDNMEKWCKNNFAEEDYASVYLPPKSKKRKANEISDETILRSFNKRLLKVRVTCVGFKDSKTTTLQAMLPIQFGPAGQEAPTNTSSSKSKKKKAANETTKPVKSGPGLPVVNEKTLPYADCKPLKRRKLVADILSCTARELEMRFQRRIDDRDQLVRRQETELKKVVDEDEIPVVHTAGMWRWVEKSGLFAPFSHKDVVDRLSVLSQQPLSREESSQRVPLSEKSDTKIQSPMDRLTSLLVEENISDDEVDDSEPEHSSDDEFTNNEASLDVSSLSFAERSVIHLEMVGLRATSGSLLNRTHFLSPDAESDYLKGGKDGEPDCDVESVILQMTADLNNLESMNVRRAAFLESLALSAENSSEGMKRRKDEEAVIITKCQQLLKKNREHKSKPAKAKAAQDDLALPW</sequence>
<dbReference type="Proteomes" id="UP000198406">
    <property type="component" value="Unassembled WGS sequence"/>
</dbReference>
<feature type="region of interest" description="Disordered" evidence="1">
    <location>
        <begin position="570"/>
        <end position="594"/>
    </location>
</feature>
<comment type="caution">
    <text evidence="2">The sequence shown here is derived from an EMBL/GenBank/DDBJ whole genome shotgun (WGS) entry which is preliminary data.</text>
</comment>
<feature type="region of interest" description="Disordered" evidence="1">
    <location>
        <begin position="173"/>
        <end position="201"/>
    </location>
</feature>
<gene>
    <name evidence="2" type="ORF">FisN_4Hh052</name>
</gene>
<protein>
    <submittedName>
        <fullName evidence="2">Uncharacterized protein</fullName>
    </submittedName>
</protein>
<feature type="region of interest" description="Disordered" evidence="1">
    <location>
        <begin position="607"/>
        <end position="627"/>
    </location>
</feature>
<feature type="compositionally biased region" description="Basic residues" evidence="1">
    <location>
        <begin position="745"/>
        <end position="755"/>
    </location>
</feature>
<dbReference type="EMBL" id="BDSP01000273">
    <property type="protein sequence ID" value="GAX28390.1"/>
    <property type="molecule type" value="Genomic_DNA"/>
</dbReference>
<dbReference type="OrthoDB" id="49100at2759"/>
<feature type="region of interest" description="Disordered" evidence="1">
    <location>
        <begin position="745"/>
        <end position="767"/>
    </location>
</feature>
<feature type="region of interest" description="Disordered" evidence="1">
    <location>
        <begin position="435"/>
        <end position="469"/>
    </location>
</feature>
<feature type="region of interest" description="Disordered" evidence="1">
    <location>
        <begin position="45"/>
        <end position="152"/>
    </location>
</feature>
<dbReference type="AlphaFoldDB" id="A0A1Z5KPZ8"/>
<name>A0A1Z5KPZ8_FISSO</name>
<proteinExistence type="predicted"/>
<feature type="compositionally biased region" description="Basic and acidic residues" evidence="1">
    <location>
        <begin position="572"/>
        <end position="588"/>
    </location>
</feature>
<keyword evidence="3" id="KW-1185">Reference proteome</keyword>
<evidence type="ECO:0000313" key="3">
    <source>
        <dbReference type="Proteomes" id="UP000198406"/>
    </source>
</evidence>
<evidence type="ECO:0000313" key="2">
    <source>
        <dbReference type="EMBL" id="GAX28390.1"/>
    </source>
</evidence>